<sequence>MTAFTNLSIARKLIVCFAILLAVVIGTEVVIYGRSNVVKASIAHNVHSDAVLVTLGRVSGEIVSQQSAFRGYLLAGDASFLDTYRQRGRDFAAALDEARRLLADNPRQEARLDQVRRLADDWHDHVVEPAIGRMADGQTIDAVRRITLQSPGRALMDRLNAEFDAIQAEENRLQVMRRAEQTAAMTTIVRVRMICLILVILIAIAAAVGMSRTIADPVRAVADQLGTLVTPVAVARRDEVGRMQGSAQAVEAAFRDVSRVIAAIAAGDLSATLERDYGGLGSELGQSLALMVQRLNTVVGGTHGTAQQVAAVGQHLASSADQMSQGVTEQAAAAEQASAAMEEMAANIKQNADNARTTETIARQSVEAAERSGAAVSHAVTAMRTITDKIGFVQELARQTDLLALNAAVEAARAGDHGRGFAVVAAEVRKLAERSQAAAADISAVSGDTVGAAAEAGTMLTRLVPEIRRTAELIAEISAACREQDVGAGQVSEAIQQLDAVTQQNAAASEAIGTTAATLADQALALQRGIAFFRTTAAASNAASGAGADAARPRPAVATPRAAPRPTPPAAPQPPALRGVRTARLLTPQPGQKANTPQVRGFALDLTVGDADPEDAEFERM</sequence>
<dbReference type="Pfam" id="PF00015">
    <property type="entry name" value="MCPsignal"/>
    <property type="match status" value="1"/>
</dbReference>
<evidence type="ECO:0000256" key="3">
    <source>
        <dbReference type="PROSITE-ProRule" id="PRU00284"/>
    </source>
</evidence>
<evidence type="ECO:0000259" key="7">
    <source>
        <dbReference type="PROSITE" id="PS50885"/>
    </source>
</evidence>
<dbReference type="PROSITE" id="PS50111">
    <property type="entry name" value="CHEMOTAXIS_TRANSDUC_2"/>
    <property type="match status" value="1"/>
</dbReference>
<gene>
    <name evidence="8" type="ORF">V8201_17465</name>
</gene>
<dbReference type="CDD" id="cd19410">
    <property type="entry name" value="HK9-like_sensor"/>
    <property type="match status" value="1"/>
</dbReference>
<dbReference type="Pfam" id="PF05227">
    <property type="entry name" value="CHASE3"/>
    <property type="match status" value="1"/>
</dbReference>
<keyword evidence="1" id="KW-0145">Chemotaxis</keyword>
<comment type="caution">
    <text evidence="8">The sequence shown here is derived from an EMBL/GenBank/DDBJ whole genome shotgun (WGS) entry which is preliminary data.</text>
</comment>
<dbReference type="InterPro" id="IPR003660">
    <property type="entry name" value="HAMP_dom"/>
</dbReference>
<organism evidence="8 9">
    <name type="scientific">Sphingomonas kyungheensis</name>
    <dbReference type="NCBI Taxonomy" id="1069987"/>
    <lineage>
        <taxon>Bacteria</taxon>
        <taxon>Pseudomonadati</taxon>
        <taxon>Pseudomonadota</taxon>
        <taxon>Alphaproteobacteria</taxon>
        <taxon>Sphingomonadales</taxon>
        <taxon>Sphingomonadaceae</taxon>
        <taxon>Sphingomonas</taxon>
    </lineage>
</organism>
<feature type="domain" description="Methyl-accepting transducer" evidence="6">
    <location>
        <begin position="305"/>
        <end position="520"/>
    </location>
</feature>
<comment type="similarity">
    <text evidence="2">Belongs to the methyl-accepting chemotaxis (MCP) protein family.</text>
</comment>
<dbReference type="Gene3D" id="1.10.287.950">
    <property type="entry name" value="Methyl-accepting chemotaxis protein"/>
    <property type="match status" value="1"/>
</dbReference>
<evidence type="ECO:0000256" key="2">
    <source>
        <dbReference type="ARBA" id="ARBA00029447"/>
    </source>
</evidence>
<dbReference type="Proteomes" id="UP001367771">
    <property type="component" value="Unassembled WGS sequence"/>
</dbReference>
<evidence type="ECO:0000256" key="4">
    <source>
        <dbReference type="SAM" id="MobiDB-lite"/>
    </source>
</evidence>
<dbReference type="SUPFAM" id="SSF58104">
    <property type="entry name" value="Methyl-accepting chemotaxis protein (MCP) signaling domain"/>
    <property type="match status" value="1"/>
</dbReference>
<feature type="domain" description="HAMP" evidence="7">
    <location>
        <begin position="248"/>
        <end position="300"/>
    </location>
</feature>
<dbReference type="SMART" id="SM00283">
    <property type="entry name" value="MA"/>
    <property type="match status" value="1"/>
</dbReference>
<dbReference type="InterPro" id="IPR051310">
    <property type="entry name" value="MCP_chemotaxis"/>
</dbReference>
<name>A0ABU8H7G6_9SPHN</name>
<proteinExistence type="inferred from homology"/>
<feature type="compositionally biased region" description="Pro residues" evidence="4">
    <location>
        <begin position="563"/>
        <end position="575"/>
    </location>
</feature>
<evidence type="ECO:0000313" key="8">
    <source>
        <dbReference type="EMBL" id="MEI5688885.1"/>
    </source>
</evidence>
<keyword evidence="5" id="KW-0472">Membrane</keyword>
<dbReference type="InterPro" id="IPR007891">
    <property type="entry name" value="CHASE3"/>
</dbReference>
<dbReference type="EMBL" id="JBBBDM010000015">
    <property type="protein sequence ID" value="MEI5688885.1"/>
    <property type="molecule type" value="Genomic_DNA"/>
</dbReference>
<keyword evidence="3" id="KW-0807">Transducer</keyword>
<dbReference type="PROSITE" id="PS50885">
    <property type="entry name" value="HAMP"/>
    <property type="match status" value="1"/>
</dbReference>
<feature type="transmembrane region" description="Helical" evidence="5">
    <location>
        <begin position="12"/>
        <end position="32"/>
    </location>
</feature>
<dbReference type="PANTHER" id="PTHR43531:SF11">
    <property type="entry name" value="METHYL-ACCEPTING CHEMOTAXIS PROTEIN 3"/>
    <property type="match status" value="1"/>
</dbReference>
<dbReference type="PANTHER" id="PTHR43531">
    <property type="entry name" value="PROTEIN ICFG"/>
    <property type="match status" value="1"/>
</dbReference>
<feature type="transmembrane region" description="Helical" evidence="5">
    <location>
        <begin position="191"/>
        <end position="210"/>
    </location>
</feature>
<protein>
    <submittedName>
        <fullName evidence="8">Methyl-accepting chemotaxis protein</fullName>
    </submittedName>
</protein>
<feature type="compositionally biased region" description="Polar residues" evidence="4">
    <location>
        <begin position="589"/>
        <end position="598"/>
    </location>
</feature>
<evidence type="ECO:0000256" key="5">
    <source>
        <dbReference type="SAM" id="Phobius"/>
    </source>
</evidence>
<keyword evidence="5" id="KW-1133">Transmembrane helix</keyword>
<evidence type="ECO:0000256" key="1">
    <source>
        <dbReference type="ARBA" id="ARBA00022500"/>
    </source>
</evidence>
<feature type="compositionally biased region" description="Low complexity" evidence="4">
    <location>
        <begin position="543"/>
        <end position="562"/>
    </location>
</feature>
<keyword evidence="9" id="KW-1185">Reference proteome</keyword>
<dbReference type="InterPro" id="IPR004089">
    <property type="entry name" value="MCPsignal_dom"/>
</dbReference>
<keyword evidence="5" id="KW-0812">Transmembrane</keyword>
<dbReference type="RefSeq" id="WP_271301026.1">
    <property type="nucleotide sequence ID" value="NZ_JBBBDM010000015.1"/>
</dbReference>
<accession>A0ABU8H7G6</accession>
<feature type="region of interest" description="Disordered" evidence="4">
    <location>
        <begin position="543"/>
        <end position="600"/>
    </location>
</feature>
<evidence type="ECO:0000259" key="6">
    <source>
        <dbReference type="PROSITE" id="PS50111"/>
    </source>
</evidence>
<reference evidence="8 9" key="1">
    <citation type="journal article" date="2013" name="Int. J. Syst. Evol. Microbiol.">
        <title>Sphingomonas kyungheensis sp. nov., a bacterium with ginsenoside-converting activity isolated from soil of a ginseng field.</title>
        <authorList>
            <person name="Son H.M."/>
            <person name="Yang J.E."/>
            <person name="Park Y."/>
            <person name="Han C.K."/>
            <person name="Kim S.G."/>
            <person name="Kook M."/>
            <person name="Yi T.H."/>
        </authorList>
    </citation>
    <scope>NUCLEOTIDE SEQUENCE [LARGE SCALE GENOMIC DNA]</scope>
    <source>
        <strain evidence="8 9">LMG 26582</strain>
    </source>
</reference>
<evidence type="ECO:0000313" key="9">
    <source>
        <dbReference type="Proteomes" id="UP001367771"/>
    </source>
</evidence>